<feature type="transmembrane region" description="Helical" evidence="6">
    <location>
        <begin position="41"/>
        <end position="60"/>
    </location>
</feature>
<evidence type="ECO:0000256" key="4">
    <source>
        <dbReference type="ARBA" id="ARBA00022989"/>
    </source>
</evidence>
<evidence type="ECO:0000313" key="8">
    <source>
        <dbReference type="Proteomes" id="UP001176961"/>
    </source>
</evidence>
<comment type="similarity">
    <text evidence="2">Belongs to the UPF0057 (PMP3) family.</text>
</comment>
<name>A0AA36GMM5_CYLNA</name>
<dbReference type="InterPro" id="IPR000612">
    <property type="entry name" value="PMP3"/>
</dbReference>
<keyword evidence="3 6" id="KW-0812">Transmembrane</keyword>
<evidence type="ECO:0000256" key="2">
    <source>
        <dbReference type="ARBA" id="ARBA00009530"/>
    </source>
</evidence>
<dbReference type="Pfam" id="PF01679">
    <property type="entry name" value="Pmp3"/>
    <property type="match status" value="1"/>
</dbReference>
<evidence type="ECO:0000256" key="6">
    <source>
        <dbReference type="SAM" id="Phobius"/>
    </source>
</evidence>
<evidence type="ECO:0000313" key="7">
    <source>
        <dbReference type="EMBL" id="CAJ0594868.1"/>
    </source>
</evidence>
<reference evidence="7" key="1">
    <citation type="submission" date="2023-07" db="EMBL/GenBank/DDBJ databases">
        <authorList>
            <consortium name="CYATHOMIX"/>
        </authorList>
    </citation>
    <scope>NUCLEOTIDE SEQUENCE</scope>
    <source>
        <strain evidence="7">N/A</strain>
    </source>
</reference>
<dbReference type="Proteomes" id="UP001176961">
    <property type="component" value="Unassembled WGS sequence"/>
</dbReference>
<dbReference type="AlphaFoldDB" id="A0AA36GMM5"/>
<keyword evidence="4 6" id="KW-1133">Transmembrane helix</keyword>
<comment type="caution">
    <text evidence="7">The sequence shown here is derived from an EMBL/GenBank/DDBJ whole genome shotgun (WGS) entry which is preliminary data.</text>
</comment>
<dbReference type="GO" id="GO:0016020">
    <property type="term" value="C:membrane"/>
    <property type="evidence" value="ECO:0007669"/>
    <property type="project" value="UniProtKB-SubCell"/>
</dbReference>
<sequence>MDMDKSRVSDKTLEIILIVCMPPLAVLHSTKECTIDVLIDALLTLFWIPGQLYAIWYCFFREYSTKKPELTQ</sequence>
<gene>
    <name evidence="7" type="ORF">CYNAS_LOCUS6851</name>
</gene>
<evidence type="ECO:0000256" key="5">
    <source>
        <dbReference type="ARBA" id="ARBA00023136"/>
    </source>
</evidence>
<proteinExistence type="inferred from homology"/>
<evidence type="ECO:0000256" key="3">
    <source>
        <dbReference type="ARBA" id="ARBA00022692"/>
    </source>
</evidence>
<evidence type="ECO:0000256" key="1">
    <source>
        <dbReference type="ARBA" id="ARBA00004370"/>
    </source>
</evidence>
<dbReference type="EMBL" id="CATQJL010000112">
    <property type="protein sequence ID" value="CAJ0594868.1"/>
    <property type="molecule type" value="Genomic_DNA"/>
</dbReference>
<accession>A0AA36GMM5</accession>
<keyword evidence="5 6" id="KW-0472">Membrane</keyword>
<protein>
    <submittedName>
        <fullName evidence="7">Uncharacterized protein</fullName>
    </submittedName>
</protein>
<organism evidence="7 8">
    <name type="scientific">Cylicocyclus nassatus</name>
    <name type="common">Nematode worm</name>
    <dbReference type="NCBI Taxonomy" id="53992"/>
    <lineage>
        <taxon>Eukaryota</taxon>
        <taxon>Metazoa</taxon>
        <taxon>Ecdysozoa</taxon>
        <taxon>Nematoda</taxon>
        <taxon>Chromadorea</taxon>
        <taxon>Rhabditida</taxon>
        <taxon>Rhabditina</taxon>
        <taxon>Rhabditomorpha</taxon>
        <taxon>Strongyloidea</taxon>
        <taxon>Strongylidae</taxon>
        <taxon>Cylicocyclus</taxon>
    </lineage>
</organism>
<keyword evidence="8" id="KW-1185">Reference proteome</keyword>
<comment type="subcellular location">
    <subcellularLocation>
        <location evidence="1">Membrane</location>
    </subcellularLocation>
</comment>